<dbReference type="InterPro" id="IPR036291">
    <property type="entry name" value="NAD(P)-bd_dom_sf"/>
</dbReference>
<dbReference type="AlphaFoldDB" id="A0A193GLJ2"/>
<dbReference type="OrthoDB" id="9787219at2"/>
<evidence type="ECO:0000259" key="3">
    <source>
        <dbReference type="Pfam" id="PF02826"/>
    </source>
</evidence>
<keyword evidence="5" id="KW-1185">Reference proteome</keyword>
<dbReference type="Pfam" id="PF02826">
    <property type="entry name" value="2-Hacid_dh_C"/>
    <property type="match status" value="1"/>
</dbReference>
<dbReference type="InterPro" id="IPR006140">
    <property type="entry name" value="D-isomer_DH_NAD-bd"/>
</dbReference>
<dbReference type="PANTHER" id="PTHR43333:SF1">
    <property type="entry name" value="D-ISOMER SPECIFIC 2-HYDROXYACID DEHYDROGENASE NAD-BINDING DOMAIN-CONTAINING PROTEIN"/>
    <property type="match status" value="1"/>
</dbReference>
<evidence type="ECO:0000256" key="2">
    <source>
        <dbReference type="ARBA" id="ARBA00023027"/>
    </source>
</evidence>
<evidence type="ECO:0000313" key="5">
    <source>
        <dbReference type="Proteomes" id="UP000091926"/>
    </source>
</evidence>
<dbReference type="GO" id="GO:0051287">
    <property type="term" value="F:NAD binding"/>
    <property type="evidence" value="ECO:0007669"/>
    <property type="project" value="InterPro"/>
</dbReference>
<dbReference type="SUPFAM" id="SSF52283">
    <property type="entry name" value="Formate/glycerate dehydrogenase catalytic domain-like"/>
    <property type="match status" value="1"/>
</dbReference>
<organism evidence="4 5">
    <name type="scientific">Bordetella flabilis</name>
    <dbReference type="NCBI Taxonomy" id="463014"/>
    <lineage>
        <taxon>Bacteria</taxon>
        <taxon>Pseudomonadati</taxon>
        <taxon>Pseudomonadota</taxon>
        <taxon>Betaproteobacteria</taxon>
        <taxon>Burkholderiales</taxon>
        <taxon>Alcaligenaceae</taxon>
        <taxon>Bordetella</taxon>
    </lineage>
</organism>
<accession>A0A193GLJ2</accession>
<dbReference type="EMBL" id="CP016172">
    <property type="protein sequence ID" value="ANN80271.1"/>
    <property type="molecule type" value="Genomic_DNA"/>
</dbReference>
<dbReference type="Gene3D" id="3.40.50.720">
    <property type="entry name" value="NAD(P)-binding Rossmann-like Domain"/>
    <property type="match status" value="2"/>
</dbReference>
<dbReference type="STRING" id="463014.BAU07_05805"/>
<reference evidence="4 5" key="1">
    <citation type="submission" date="2016-06" db="EMBL/GenBank/DDBJ databases">
        <title>Complete genome sequences of Bordetella bronchialis and Bordetella flabilis.</title>
        <authorList>
            <person name="LiPuma J.J."/>
            <person name="Spilker T."/>
        </authorList>
    </citation>
    <scope>NUCLEOTIDE SEQUENCE [LARGE SCALE GENOMIC DNA]</scope>
    <source>
        <strain evidence="4 5">AU10664</strain>
    </source>
</reference>
<keyword evidence="1" id="KW-0560">Oxidoreductase</keyword>
<name>A0A193GLJ2_9BORD</name>
<keyword evidence="2" id="KW-0520">NAD</keyword>
<dbReference type="RefSeq" id="WP_066664925.1">
    <property type="nucleotide sequence ID" value="NZ_CBCSCL010000016.1"/>
</dbReference>
<dbReference type="KEGG" id="bfz:BAU07_05805"/>
<evidence type="ECO:0000313" key="4">
    <source>
        <dbReference type="EMBL" id="ANN80271.1"/>
    </source>
</evidence>
<proteinExistence type="predicted"/>
<dbReference type="Proteomes" id="UP000091926">
    <property type="component" value="Chromosome"/>
</dbReference>
<protein>
    <submittedName>
        <fullName evidence="4">Glyoxylate/hydroxypyruvate reductase A</fullName>
    </submittedName>
</protein>
<evidence type="ECO:0000256" key="1">
    <source>
        <dbReference type="ARBA" id="ARBA00023002"/>
    </source>
</evidence>
<sequence>MHVLFACPHNNPDDWLPGLAAELPDCRISVWDPAGPPSGADVALVWKPPAALFAHETRLKALFNLGAGVDALLQMDELPPGIQIVRLEDAGMAVQMAEYALYALLRASRGFGQYERDQAQSKWAPMPGLRRAQWPVGVLGLGAMGARVAQAIAAFDYPVAGWSRSAHAVDGVRTYAGSEQLPEFLARTRVLVNVLPLTPETTGILNRQTLSQLLPGAHLINVGRGGHLNEDDLLALLDAGRLEGATLDVFETEPLPVSHALWRHPRVHVTPHIAASTLRDEAIAQIAGKIRKLARGEPISGVVTPQKGY</sequence>
<dbReference type="SUPFAM" id="SSF51735">
    <property type="entry name" value="NAD(P)-binding Rossmann-fold domains"/>
    <property type="match status" value="1"/>
</dbReference>
<keyword evidence="4" id="KW-0670">Pyruvate</keyword>
<gene>
    <name evidence="4" type="ORF">BAU07_05805</name>
</gene>
<feature type="domain" description="D-isomer specific 2-hydroxyacid dehydrogenase NAD-binding" evidence="3">
    <location>
        <begin position="103"/>
        <end position="274"/>
    </location>
</feature>
<dbReference type="CDD" id="cd12164">
    <property type="entry name" value="GDH_like_2"/>
    <property type="match status" value="1"/>
</dbReference>
<dbReference type="PANTHER" id="PTHR43333">
    <property type="entry name" value="2-HACID_DH_C DOMAIN-CONTAINING PROTEIN"/>
    <property type="match status" value="1"/>
</dbReference>
<dbReference type="GO" id="GO:0016491">
    <property type="term" value="F:oxidoreductase activity"/>
    <property type="evidence" value="ECO:0007669"/>
    <property type="project" value="UniProtKB-KW"/>
</dbReference>